<dbReference type="Proteomes" id="UP001228905">
    <property type="component" value="Unassembled WGS sequence"/>
</dbReference>
<organism evidence="1 2">
    <name type="scientific">Caulobacter ginsengisoli</name>
    <dbReference type="NCBI Taxonomy" id="400775"/>
    <lineage>
        <taxon>Bacteria</taxon>
        <taxon>Pseudomonadati</taxon>
        <taxon>Pseudomonadota</taxon>
        <taxon>Alphaproteobacteria</taxon>
        <taxon>Caulobacterales</taxon>
        <taxon>Caulobacteraceae</taxon>
        <taxon>Caulobacter</taxon>
    </lineage>
</organism>
<reference evidence="1 2" key="1">
    <citation type="submission" date="2023-07" db="EMBL/GenBank/DDBJ databases">
        <title>Genomic Encyclopedia of Type Strains, Phase IV (KMG-IV): sequencing the most valuable type-strain genomes for metagenomic binning, comparative biology and taxonomic classification.</title>
        <authorList>
            <person name="Goeker M."/>
        </authorList>
    </citation>
    <scope>NUCLEOTIDE SEQUENCE [LARGE SCALE GENOMIC DNA]</scope>
    <source>
        <strain evidence="1 2">DSM 18695</strain>
    </source>
</reference>
<sequence>MFTSNHDAPKRRPLTTDLMQPSFSGVAISLVDLHRACLRNNIAAIENRTFVDCRLEGPAVMLALDGLTFDNTDFGYAKGDIRNLVLLPASPNGVIGAIPMRNCVFKDSEFYGVGFTGSKDFTDQILALRTGG</sequence>
<evidence type="ECO:0000313" key="1">
    <source>
        <dbReference type="EMBL" id="MDQ0464478.1"/>
    </source>
</evidence>
<evidence type="ECO:0000313" key="2">
    <source>
        <dbReference type="Proteomes" id="UP001228905"/>
    </source>
</evidence>
<dbReference type="RefSeq" id="WP_307349190.1">
    <property type="nucleotide sequence ID" value="NZ_JAUSVS010000003.1"/>
</dbReference>
<protein>
    <submittedName>
        <fullName evidence="1">Uncharacterized protein YjbI with pentapeptide repeats</fullName>
    </submittedName>
</protein>
<dbReference type="EMBL" id="JAUSVS010000003">
    <property type="protein sequence ID" value="MDQ0464478.1"/>
    <property type="molecule type" value="Genomic_DNA"/>
</dbReference>
<keyword evidence="2" id="KW-1185">Reference proteome</keyword>
<comment type="caution">
    <text evidence="1">The sequence shown here is derived from an EMBL/GenBank/DDBJ whole genome shotgun (WGS) entry which is preliminary data.</text>
</comment>
<proteinExistence type="predicted"/>
<accession>A0ABU0IR43</accession>
<name>A0ABU0IR43_9CAUL</name>
<gene>
    <name evidence="1" type="ORF">QO010_002259</name>
</gene>